<feature type="region of interest" description="Disordered" evidence="1">
    <location>
        <begin position="1"/>
        <end position="23"/>
    </location>
</feature>
<feature type="region of interest" description="Disordered" evidence="1">
    <location>
        <begin position="69"/>
        <end position="97"/>
    </location>
</feature>
<evidence type="ECO:0000313" key="2">
    <source>
        <dbReference type="EMBL" id="CEL68872.1"/>
    </source>
</evidence>
<dbReference type="EMBL" id="LN714485">
    <property type="protein sequence ID" value="CEL68872.1"/>
    <property type="molecule type" value="Genomic_DNA"/>
</dbReference>
<organism evidence="2">
    <name type="scientific">Neospora caninum (strain Liverpool)</name>
    <dbReference type="NCBI Taxonomy" id="572307"/>
    <lineage>
        <taxon>Eukaryota</taxon>
        <taxon>Sar</taxon>
        <taxon>Alveolata</taxon>
        <taxon>Apicomplexa</taxon>
        <taxon>Conoidasida</taxon>
        <taxon>Coccidia</taxon>
        <taxon>Eucoccidiorida</taxon>
        <taxon>Eimeriorina</taxon>
        <taxon>Sarcocystidae</taxon>
        <taxon>Neospora</taxon>
    </lineage>
</organism>
<dbReference type="AlphaFoldDB" id="A0A0F7UL20"/>
<gene>
    <name evidence="2" type="ORF">BN1204_046025</name>
</gene>
<protein>
    <submittedName>
        <fullName evidence="2">Uncharacterized protein</fullName>
    </submittedName>
</protein>
<name>A0A0F7UL20_NEOCL</name>
<reference evidence="2" key="1">
    <citation type="journal article" date="2015" name="PLoS ONE">
        <title>Comprehensive Evaluation of Toxoplasma gondii VEG and Neospora caninum LIV Genomes with Tachyzoite Stage Transcriptome and Proteome Defines Novel Transcript Features.</title>
        <authorList>
            <person name="Ramaprasad A."/>
            <person name="Mourier T."/>
            <person name="Naeem R."/>
            <person name="Malas T.B."/>
            <person name="Moussa E."/>
            <person name="Panigrahi A."/>
            <person name="Vermont S.J."/>
            <person name="Otto T.D."/>
            <person name="Wastling J."/>
            <person name="Pain A."/>
        </authorList>
    </citation>
    <scope>NUCLEOTIDE SEQUENCE</scope>
    <source>
        <strain evidence="2">Liverpool</strain>
    </source>
</reference>
<proteinExistence type="predicted"/>
<evidence type="ECO:0000256" key="1">
    <source>
        <dbReference type="SAM" id="MobiDB-lite"/>
    </source>
</evidence>
<accession>A0A0F7UL20</accession>
<sequence length="97" mass="10729">MRDRRARWVITPPRGASRTEPKSVSPVSFLSRSFAASLRPFLISYPLLSGDSARLHCAHLRGDERLCARAPRSPRIKPPSSPKRSGAARDCNRSACT</sequence>